<dbReference type="AlphaFoldDB" id="A0A4R4KDR6"/>
<dbReference type="CDD" id="cd00754">
    <property type="entry name" value="Ubl_MoaD"/>
    <property type="match status" value="1"/>
</dbReference>
<evidence type="ECO:0000313" key="4">
    <source>
        <dbReference type="EMBL" id="TDB66060.1"/>
    </source>
</evidence>
<dbReference type="Pfam" id="PF02597">
    <property type="entry name" value="ThiS"/>
    <property type="match status" value="1"/>
</dbReference>
<accession>A0A4R4KDR6</accession>
<dbReference type="Gene3D" id="3.10.20.30">
    <property type="match status" value="1"/>
</dbReference>
<sequence>MTLSILYFGMIAEGVGQSFETWQMPEPLTAGQLKAQLLEKYPVLRDRKFQLAVNHQLADEALPIPPQAEIALLPPFAGG</sequence>
<dbReference type="InterPro" id="IPR003749">
    <property type="entry name" value="ThiS/MoaD-like"/>
</dbReference>
<dbReference type="InterPro" id="IPR016155">
    <property type="entry name" value="Mopterin_synth/thiamin_S_b"/>
</dbReference>
<gene>
    <name evidence="4" type="ORF">EZE20_09895</name>
</gene>
<evidence type="ECO:0000256" key="2">
    <source>
        <dbReference type="ARBA" id="ARBA00024200"/>
    </source>
</evidence>
<evidence type="ECO:0000313" key="5">
    <source>
        <dbReference type="Proteomes" id="UP000295706"/>
    </source>
</evidence>
<protein>
    <recommendedName>
        <fullName evidence="3">Molybdopterin synthase sulfur carrier subunit</fullName>
    </recommendedName>
</protein>
<evidence type="ECO:0000256" key="3">
    <source>
        <dbReference type="ARBA" id="ARBA00024247"/>
    </source>
</evidence>
<dbReference type="GO" id="GO:0006777">
    <property type="term" value="P:Mo-molybdopterin cofactor biosynthetic process"/>
    <property type="evidence" value="ECO:0007669"/>
    <property type="project" value="InterPro"/>
</dbReference>
<dbReference type="Proteomes" id="UP000295706">
    <property type="component" value="Unassembled WGS sequence"/>
</dbReference>
<dbReference type="PANTHER" id="PTHR33359:SF1">
    <property type="entry name" value="MOLYBDOPTERIN SYNTHASE SULFUR CARRIER SUBUNIT"/>
    <property type="match status" value="1"/>
</dbReference>
<dbReference type="PANTHER" id="PTHR33359">
    <property type="entry name" value="MOLYBDOPTERIN SYNTHASE SULFUR CARRIER SUBUNIT"/>
    <property type="match status" value="1"/>
</dbReference>
<keyword evidence="1" id="KW-0547">Nucleotide-binding</keyword>
<evidence type="ECO:0000256" key="1">
    <source>
        <dbReference type="ARBA" id="ARBA00022741"/>
    </source>
</evidence>
<comment type="similarity">
    <text evidence="2">Belongs to the MoaD family.</text>
</comment>
<keyword evidence="5" id="KW-1185">Reference proteome</keyword>
<name>A0A4R4KDR6_9BACT</name>
<proteinExistence type="inferred from homology"/>
<reference evidence="4 5" key="1">
    <citation type="submission" date="2019-02" db="EMBL/GenBank/DDBJ databases">
        <title>Arundinibacter roseus gen. nov., sp. nov., a new member of the family Cytophagaceae.</title>
        <authorList>
            <person name="Szuroczki S."/>
            <person name="Khayer B."/>
            <person name="Sproer C."/>
            <person name="Toumi M."/>
            <person name="Szabo A."/>
            <person name="Felfoldi T."/>
            <person name="Schumann P."/>
            <person name="Toth E."/>
        </authorList>
    </citation>
    <scope>NUCLEOTIDE SEQUENCE [LARGE SCALE GENOMIC DNA]</scope>
    <source>
        <strain evidence="4 5">DMA-k-7a</strain>
    </source>
</reference>
<organism evidence="4 5">
    <name type="scientific">Arundinibacter roseus</name>
    <dbReference type="NCBI Taxonomy" id="2070510"/>
    <lineage>
        <taxon>Bacteria</taxon>
        <taxon>Pseudomonadati</taxon>
        <taxon>Bacteroidota</taxon>
        <taxon>Cytophagia</taxon>
        <taxon>Cytophagales</taxon>
        <taxon>Spirosomataceae</taxon>
        <taxon>Arundinibacter</taxon>
    </lineage>
</organism>
<dbReference type="InterPro" id="IPR012675">
    <property type="entry name" value="Beta-grasp_dom_sf"/>
</dbReference>
<dbReference type="GO" id="GO:0000166">
    <property type="term" value="F:nucleotide binding"/>
    <property type="evidence" value="ECO:0007669"/>
    <property type="project" value="UniProtKB-KW"/>
</dbReference>
<dbReference type="RefSeq" id="WP_132117048.1">
    <property type="nucleotide sequence ID" value="NZ_SMJU01000005.1"/>
</dbReference>
<dbReference type="OrthoDB" id="598356at2"/>
<dbReference type="EMBL" id="SMJU01000005">
    <property type="protein sequence ID" value="TDB66060.1"/>
    <property type="molecule type" value="Genomic_DNA"/>
</dbReference>
<dbReference type="InterPro" id="IPR044672">
    <property type="entry name" value="MOCS2A"/>
</dbReference>
<dbReference type="GO" id="GO:1990133">
    <property type="term" value="C:molybdopterin adenylyltransferase complex"/>
    <property type="evidence" value="ECO:0007669"/>
    <property type="project" value="TreeGrafter"/>
</dbReference>
<dbReference type="SUPFAM" id="SSF54285">
    <property type="entry name" value="MoaD/ThiS"/>
    <property type="match status" value="1"/>
</dbReference>
<comment type="caution">
    <text evidence="4">The sequence shown here is derived from an EMBL/GenBank/DDBJ whole genome shotgun (WGS) entry which is preliminary data.</text>
</comment>